<feature type="region of interest" description="Disordered" evidence="13">
    <location>
        <begin position="223"/>
        <end position="245"/>
    </location>
</feature>
<organism evidence="15 16">
    <name type="scientific">Taxus chinensis</name>
    <name type="common">Chinese yew</name>
    <name type="synonym">Taxus wallichiana var. chinensis</name>
    <dbReference type="NCBI Taxonomy" id="29808"/>
    <lineage>
        <taxon>Eukaryota</taxon>
        <taxon>Viridiplantae</taxon>
        <taxon>Streptophyta</taxon>
        <taxon>Embryophyta</taxon>
        <taxon>Tracheophyta</taxon>
        <taxon>Spermatophyta</taxon>
        <taxon>Pinopsida</taxon>
        <taxon>Pinidae</taxon>
        <taxon>Conifers II</taxon>
        <taxon>Cupressales</taxon>
        <taxon>Taxaceae</taxon>
        <taxon>Taxus</taxon>
    </lineage>
</organism>
<dbReference type="GO" id="GO:0003677">
    <property type="term" value="F:DNA binding"/>
    <property type="evidence" value="ECO:0007669"/>
    <property type="project" value="InterPro"/>
</dbReference>
<dbReference type="Gene3D" id="1.10.132.30">
    <property type="match status" value="1"/>
</dbReference>
<comment type="subcellular location">
    <subcellularLocation>
        <location evidence="1">Nucleus</location>
    </subcellularLocation>
</comment>
<dbReference type="Pfam" id="PF04983">
    <property type="entry name" value="RNA_pol_Rpb1_3"/>
    <property type="match status" value="1"/>
</dbReference>
<dbReference type="Gene3D" id="3.30.1490.180">
    <property type="entry name" value="RNA polymerase ii"/>
    <property type="match status" value="1"/>
</dbReference>
<keyword evidence="8" id="KW-0460">Magnesium</keyword>
<evidence type="ECO:0000256" key="1">
    <source>
        <dbReference type="ARBA" id="ARBA00004123"/>
    </source>
</evidence>
<feature type="non-terminal residue" evidence="15">
    <location>
        <position position="1"/>
    </location>
</feature>
<dbReference type="SMART" id="SM00663">
    <property type="entry name" value="RPOLA_N"/>
    <property type="match status" value="1"/>
</dbReference>
<dbReference type="Pfam" id="PF04997">
    <property type="entry name" value="RNA_pol_Rpb1_1"/>
    <property type="match status" value="1"/>
</dbReference>
<dbReference type="Gene3D" id="2.40.40.20">
    <property type="match status" value="1"/>
</dbReference>
<dbReference type="InterPro" id="IPR007066">
    <property type="entry name" value="RNA_pol_Rpb1_3"/>
</dbReference>
<dbReference type="EC" id="2.7.7.6" evidence="12"/>
<keyword evidence="5 12" id="KW-0548">Nucleotidyltransferase</keyword>
<dbReference type="Pfam" id="PF05000">
    <property type="entry name" value="RNA_pol_Rpb1_4"/>
    <property type="match status" value="1"/>
</dbReference>
<dbReference type="Pfam" id="PF00623">
    <property type="entry name" value="RNA_pol_Rpb1_2"/>
    <property type="match status" value="1"/>
</dbReference>
<dbReference type="Proteomes" id="UP000824469">
    <property type="component" value="Unassembled WGS sequence"/>
</dbReference>
<keyword evidence="6" id="KW-0479">Metal-binding</keyword>
<evidence type="ECO:0000256" key="5">
    <source>
        <dbReference type="ARBA" id="ARBA00022695"/>
    </source>
</evidence>
<reference evidence="15 16" key="1">
    <citation type="journal article" date="2021" name="Nat. Plants">
        <title>The Taxus genome provides insights into paclitaxel biosynthesis.</title>
        <authorList>
            <person name="Xiong X."/>
            <person name="Gou J."/>
            <person name="Liao Q."/>
            <person name="Li Y."/>
            <person name="Zhou Q."/>
            <person name="Bi G."/>
            <person name="Li C."/>
            <person name="Du R."/>
            <person name="Wang X."/>
            <person name="Sun T."/>
            <person name="Guo L."/>
            <person name="Liang H."/>
            <person name="Lu P."/>
            <person name="Wu Y."/>
            <person name="Zhang Z."/>
            <person name="Ro D.K."/>
            <person name="Shang Y."/>
            <person name="Huang S."/>
            <person name="Yan J."/>
        </authorList>
    </citation>
    <scope>NUCLEOTIDE SEQUENCE [LARGE SCALE GENOMIC DNA]</scope>
    <source>
        <strain evidence="15">Ta-2019</strain>
    </source>
</reference>
<dbReference type="SUPFAM" id="SSF64484">
    <property type="entry name" value="beta and beta-prime subunits of DNA dependent RNA-polymerase"/>
    <property type="match status" value="1"/>
</dbReference>
<keyword evidence="7" id="KW-0862">Zinc</keyword>
<dbReference type="InterPro" id="IPR007083">
    <property type="entry name" value="RNA_pol_Rpb1_4"/>
</dbReference>
<sequence length="1074" mass="119610">MEEESHRGGSVHIRIFLKQKFAVGGGHGNESLHKCMALALFIAGWACSADQSLNLSGGLSIGILQVLTKDIESVQFTFYTDDEVRSSSVKRITSPILFDNMNRPAPEGLYDPALGPIDQYGSCITCGESALHCPGHCGHIELVLPVYNPLLFRFATKFMNYICIFCHHFKLERKMINKYARKLELIVNGDVIGAKSMDDPAAVKDLMEVDDLMTVDNGLLSGKQSKQHSIDERNTHSSTSQSETYPWTSLQLAEARATLNAMMSDLKGKKCDNCGATVPKIISHSFGSLYQKALQGSSITKNAMNEAEKYHPSSGVSENQIMTDDIIDPSEAEVSDTTLEKAPRIRDPKKQIKPKMGADSGLKKLKERYLTPLEVKEHLKLLWENESHICSLIWDIQQEKRKSWGKSSSYSMFFLQALLVPPSKFRPPNRMNNALLEHPQNILYGRVLQSNIALAEAIKAESDGSHSLSVVQATNKWINLQDSVNILIDSSTSNTTRGKETTGVRQLLEKKEGLFRQNLMGKRVNYACRSVISPDPYLKVNEIGIPPYFAVRLTYPEKVTHWNVEKARKFVRNGPHVYPGATHFEDEQGIVHLSSLSSYQRNSVAKKMLSTPGVVSSSGSGHNIDSSKIQGKTVYRHLQDGDVVLVNRQPTLHKPSMMAHIVRVLKGEKTLRMHYANCSTYNADFDGDEMNVHFPQDEISRAEAYNIVNANEQYIVPTSGDPIRGLIQDHIVSATLLTKRDTFLTKEDYQHLVYNACVSNSAPVFQRGKSRPKVGIVEDDHGFLSLTPTIWKPEPLWTGKQVITTVLNHITKGRPSFSMNKYGKVPGDYWGRSSGELEVLIQNNEHICGIIDKAQFGKYGLVHIVQELYGASVAGHLLSIFSRLFTGYLQMHGFTCGLADLLLIPEAEDVRKTTLDMSEELGDKVHSQFLGGYQDQTELVDFGEDIEKVLRSKGEVASARLDRLMSSALNRITSDVNNSLFPKGLLKPFPSNCLSLMTTTGAKGGLVNFTQITSLLGQQELEGKRVPRMISGKTLPCFPPWDSRARAGGFISDRFLTGLRPQEYFFHCMAGRDG</sequence>
<gene>
    <name evidence="15" type="ORF">KI387_029154</name>
</gene>
<comment type="similarity">
    <text evidence="2 12">Belongs to the RNA polymerase beta' chain family.</text>
</comment>
<dbReference type="AlphaFoldDB" id="A0AA38CHP0"/>
<dbReference type="EMBL" id="JAHRHJ020000010">
    <property type="protein sequence ID" value="KAH9297472.1"/>
    <property type="molecule type" value="Genomic_DNA"/>
</dbReference>
<evidence type="ECO:0000259" key="14">
    <source>
        <dbReference type="SMART" id="SM00663"/>
    </source>
</evidence>
<dbReference type="GO" id="GO:0006351">
    <property type="term" value="P:DNA-templated transcription"/>
    <property type="evidence" value="ECO:0007669"/>
    <property type="project" value="InterPro"/>
</dbReference>
<evidence type="ECO:0000256" key="6">
    <source>
        <dbReference type="ARBA" id="ARBA00022723"/>
    </source>
</evidence>
<keyword evidence="16" id="KW-1185">Reference proteome</keyword>
<evidence type="ECO:0000313" key="15">
    <source>
        <dbReference type="EMBL" id="KAH9297472.1"/>
    </source>
</evidence>
<dbReference type="GO" id="GO:0003899">
    <property type="term" value="F:DNA-directed RNA polymerase activity"/>
    <property type="evidence" value="ECO:0007669"/>
    <property type="project" value="UniProtKB-EC"/>
</dbReference>
<feature type="domain" description="RNA polymerase N-terminal" evidence="14">
    <location>
        <begin position="411"/>
        <end position="738"/>
    </location>
</feature>
<dbReference type="Gene3D" id="1.10.274.100">
    <property type="entry name" value="RNA polymerase Rpb1, domain 3"/>
    <property type="match status" value="1"/>
</dbReference>
<protein>
    <recommendedName>
        <fullName evidence="12">DNA-directed RNA polymerase subunit</fullName>
        <ecNumber evidence="12">2.7.7.6</ecNumber>
    </recommendedName>
</protein>
<accession>A0AA38CHP0</accession>
<dbReference type="FunFam" id="1.10.274.100:FF:000015">
    <property type="entry name" value="DNA-directed RNA polymerase subunit"/>
    <property type="match status" value="1"/>
</dbReference>
<evidence type="ECO:0000256" key="4">
    <source>
        <dbReference type="ARBA" id="ARBA00022679"/>
    </source>
</evidence>
<evidence type="ECO:0000256" key="3">
    <source>
        <dbReference type="ARBA" id="ARBA00022478"/>
    </source>
</evidence>
<dbReference type="PANTHER" id="PTHR19376">
    <property type="entry name" value="DNA-DIRECTED RNA POLYMERASE"/>
    <property type="match status" value="1"/>
</dbReference>
<evidence type="ECO:0000256" key="10">
    <source>
        <dbReference type="ARBA" id="ARBA00023242"/>
    </source>
</evidence>
<dbReference type="InterPro" id="IPR042102">
    <property type="entry name" value="RNA_pol_Rpb1_3_sf"/>
</dbReference>
<comment type="catalytic activity">
    <reaction evidence="11 12">
        <text>RNA(n) + a ribonucleoside 5'-triphosphate = RNA(n+1) + diphosphate</text>
        <dbReference type="Rhea" id="RHEA:21248"/>
        <dbReference type="Rhea" id="RHEA-COMP:14527"/>
        <dbReference type="Rhea" id="RHEA-COMP:17342"/>
        <dbReference type="ChEBI" id="CHEBI:33019"/>
        <dbReference type="ChEBI" id="CHEBI:61557"/>
        <dbReference type="ChEBI" id="CHEBI:140395"/>
        <dbReference type="EC" id="2.7.7.6"/>
    </reaction>
</comment>
<keyword evidence="4 12" id="KW-0808">Transferase</keyword>
<name>A0AA38CHP0_TAXCH</name>
<dbReference type="PANTHER" id="PTHR19376:SF11">
    <property type="entry name" value="DNA-DIRECTED RNA POLYMERASE I SUBUNIT RPA1"/>
    <property type="match status" value="1"/>
</dbReference>
<comment type="function">
    <text evidence="12">DNA-dependent RNA polymerase catalyzes the transcription of DNA into RNA using the four ribonucleoside triphosphates as substrates.</text>
</comment>
<comment type="caution">
    <text evidence="15">The sequence shown here is derived from an EMBL/GenBank/DDBJ whole genome shotgun (WGS) entry which is preliminary data.</text>
</comment>
<evidence type="ECO:0000313" key="16">
    <source>
        <dbReference type="Proteomes" id="UP000824469"/>
    </source>
</evidence>
<dbReference type="Gene3D" id="4.10.860.120">
    <property type="entry name" value="RNA polymerase II, clamp domain"/>
    <property type="match status" value="1"/>
</dbReference>
<keyword evidence="9 12" id="KW-0804">Transcription</keyword>
<dbReference type="FunFam" id="4.10.860.120:FF:000006">
    <property type="entry name" value="DNA-directed RNA polymerase subunit"/>
    <property type="match status" value="1"/>
</dbReference>
<evidence type="ECO:0000256" key="9">
    <source>
        <dbReference type="ARBA" id="ARBA00023163"/>
    </source>
</evidence>
<keyword evidence="10" id="KW-0539">Nucleus</keyword>
<dbReference type="InterPro" id="IPR045867">
    <property type="entry name" value="DNA-dir_RpoC_beta_prime"/>
</dbReference>
<dbReference type="CDD" id="cd01435">
    <property type="entry name" value="RNAP_I_RPA1_N"/>
    <property type="match status" value="1"/>
</dbReference>
<dbReference type="InterPro" id="IPR007080">
    <property type="entry name" value="RNA_pol_Rpb1_1"/>
</dbReference>
<evidence type="ECO:0000256" key="13">
    <source>
        <dbReference type="SAM" id="MobiDB-lite"/>
    </source>
</evidence>
<dbReference type="InterPro" id="IPR038120">
    <property type="entry name" value="Rpb1_funnel_sf"/>
</dbReference>
<dbReference type="InterPro" id="IPR000722">
    <property type="entry name" value="RNA_pol_asu"/>
</dbReference>
<dbReference type="InterPro" id="IPR044893">
    <property type="entry name" value="RNA_pol_Rpb1_clamp_domain"/>
</dbReference>
<dbReference type="OMA" id="YSPESMC"/>
<dbReference type="FunFam" id="2.40.40.20:FF:000019">
    <property type="entry name" value="DNA-directed RNA polymerase II subunit RPB1"/>
    <property type="match status" value="1"/>
</dbReference>
<dbReference type="GO" id="GO:0046872">
    <property type="term" value="F:metal ion binding"/>
    <property type="evidence" value="ECO:0007669"/>
    <property type="project" value="UniProtKB-KW"/>
</dbReference>
<proteinExistence type="inferred from homology"/>
<evidence type="ECO:0000256" key="2">
    <source>
        <dbReference type="ARBA" id="ARBA00006460"/>
    </source>
</evidence>
<dbReference type="InterPro" id="IPR006592">
    <property type="entry name" value="RNA_pol_N"/>
</dbReference>
<feature type="compositionally biased region" description="Polar residues" evidence="13">
    <location>
        <begin position="236"/>
        <end position="245"/>
    </location>
</feature>
<dbReference type="InterPro" id="IPR015699">
    <property type="entry name" value="DNA-dir_RNA_pol1_lsu_N"/>
</dbReference>
<keyword evidence="3 12" id="KW-0240">DNA-directed RNA polymerase</keyword>
<evidence type="ECO:0000256" key="7">
    <source>
        <dbReference type="ARBA" id="ARBA00022833"/>
    </source>
</evidence>
<evidence type="ECO:0000256" key="11">
    <source>
        <dbReference type="ARBA" id="ARBA00048552"/>
    </source>
</evidence>
<dbReference type="GO" id="GO:0005736">
    <property type="term" value="C:RNA polymerase I complex"/>
    <property type="evidence" value="ECO:0007669"/>
    <property type="project" value="TreeGrafter"/>
</dbReference>
<evidence type="ECO:0000256" key="12">
    <source>
        <dbReference type="RuleBase" id="RU004279"/>
    </source>
</evidence>
<evidence type="ECO:0000256" key="8">
    <source>
        <dbReference type="ARBA" id="ARBA00022842"/>
    </source>
</evidence>